<evidence type="ECO:0000256" key="1">
    <source>
        <dbReference type="SAM" id="Phobius"/>
    </source>
</evidence>
<protein>
    <submittedName>
        <fullName evidence="2">Uncharacterized protein</fullName>
    </submittedName>
</protein>
<accession>A0A815VFR3</accession>
<feature type="transmembrane region" description="Helical" evidence="1">
    <location>
        <begin position="32"/>
        <end position="49"/>
    </location>
</feature>
<name>A0A815VFR3_9BILA</name>
<evidence type="ECO:0000313" key="2">
    <source>
        <dbReference type="EMBL" id="CAF1527619.1"/>
    </source>
</evidence>
<feature type="non-terminal residue" evidence="2">
    <location>
        <position position="1"/>
    </location>
</feature>
<keyword evidence="1" id="KW-1133">Transmembrane helix</keyword>
<dbReference type="Proteomes" id="UP000663882">
    <property type="component" value="Unassembled WGS sequence"/>
</dbReference>
<evidence type="ECO:0000313" key="3">
    <source>
        <dbReference type="Proteomes" id="UP000663882"/>
    </source>
</evidence>
<dbReference type="EMBL" id="CAJNOO010018570">
    <property type="protein sequence ID" value="CAF1527619.1"/>
    <property type="molecule type" value="Genomic_DNA"/>
</dbReference>
<comment type="caution">
    <text evidence="2">The sequence shown here is derived from an EMBL/GenBank/DDBJ whole genome shotgun (WGS) entry which is preliminary data.</text>
</comment>
<sequence length="59" mass="6488">KVPGGDKGVKCLKPDTSFKDENDNTLCGNQHVTVSLTITMLIIAAYIWIDSAIFNSFEQ</sequence>
<reference evidence="2" key="1">
    <citation type="submission" date="2021-02" db="EMBL/GenBank/DDBJ databases">
        <authorList>
            <person name="Nowell W R."/>
        </authorList>
    </citation>
    <scope>NUCLEOTIDE SEQUENCE</scope>
</reference>
<dbReference type="OrthoDB" id="10508124at2759"/>
<keyword evidence="1" id="KW-0472">Membrane</keyword>
<keyword evidence="1" id="KW-0812">Transmembrane</keyword>
<gene>
    <name evidence="2" type="ORF">RFH988_LOCUS39423</name>
</gene>
<proteinExistence type="predicted"/>
<organism evidence="2 3">
    <name type="scientific">Rotaria sordida</name>
    <dbReference type="NCBI Taxonomy" id="392033"/>
    <lineage>
        <taxon>Eukaryota</taxon>
        <taxon>Metazoa</taxon>
        <taxon>Spiralia</taxon>
        <taxon>Gnathifera</taxon>
        <taxon>Rotifera</taxon>
        <taxon>Eurotatoria</taxon>
        <taxon>Bdelloidea</taxon>
        <taxon>Philodinida</taxon>
        <taxon>Philodinidae</taxon>
        <taxon>Rotaria</taxon>
    </lineage>
</organism>
<dbReference type="AlphaFoldDB" id="A0A815VFR3"/>